<organism evidence="2 3">
    <name type="scientific">Diploscapter pachys</name>
    <dbReference type="NCBI Taxonomy" id="2018661"/>
    <lineage>
        <taxon>Eukaryota</taxon>
        <taxon>Metazoa</taxon>
        <taxon>Ecdysozoa</taxon>
        <taxon>Nematoda</taxon>
        <taxon>Chromadorea</taxon>
        <taxon>Rhabditida</taxon>
        <taxon>Rhabditina</taxon>
        <taxon>Rhabditomorpha</taxon>
        <taxon>Rhabditoidea</taxon>
        <taxon>Rhabditidae</taxon>
        <taxon>Diploscapter</taxon>
    </lineage>
</organism>
<accession>A0A2A2JJF7</accession>
<evidence type="ECO:0000313" key="3">
    <source>
        <dbReference type="Proteomes" id="UP000218231"/>
    </source>
</evidence>
<evidence type="ECO:0000256" key="1">
    <source>
        <dbReference type="SAM" id="MobiDB-lite"/>
    </source>
</evidence>
<gene>
    <name evidence="2" type="ORF">WR25_22794</name>
</gene>
<dbReference type="EMBL" id="LIAE01010396">
    <property type="protein sequence ID" value="PAV61868.1"/>
    <property type="molecule type" value="Genomic_DNA"/>
</dbReference>
<keyword evidence="3" id="KW-1185">Reference proteome</keyword>
<dbReference type="Proteomes" id="UP000218231">
    <property type="component" value="Unassembled WGS sequence"/>
</dbReference>
<evidence type="ECO:0000313" key="2">
    <source>
        <dbReference type="EMBL" id="PAV61868.1"/>
    </source>
</evidence>
<protein>
    <submittedName>
        <fullName evidence="2">Uncharacterized protein</fullName>
    </submittedName>
</protein>
<proteinExistence type="predicted"/>
<dbReference type="AlphaFoldDB" id="A0A2A2JJF7"/>
<sequence length="134" mass="14801">MSEEENRFSSSSAAAAATTQPACRASWPGEIERACRSRQKQQQQKEDRTTVLAFVIIEHNVRIDVKGEERRGENRRSTEAPVTAAAAVLTTPTSTELQGQRKGKGVKRPAADEKTHNNDEGKWGGVRRGRLLTD</sequence>
<reference evidence="2 3" key="1">
    <citation type="journal article" date="2017" name="Curr. Biol.">
        <title>Genome architecture and evolution of a unichromosomal asexual nematode.</title>
        <authorList>
            <person name="Fradin H."/>
            <person name="Zegar C."/>
            <person name="Gutwein M."/>
            <person name="Lucas J."/>
            <person name="Kovtun M."/>
            <person name="Corcoran D."/>
            <person name="Baugh L.R."/>
            <person name="Kiontke K."/>
            <person name="Gunsalus K."/>
            <person name="Fitch D.H."/>
            <person name="Piano F."/>
        </authorList>
    </citation>
    <scope>NUCLEOTIDE SEQUENCE [LARGE SCALE GENOMIC DNA]</scope>
    <source>
        <strain evidence="2">PF1309</strain>
    </source>
</reference>
<name>A0A2A2JJF7_9BILA</name>
<feature type="region of interest" description="Disordered" evidence="1">
    <location>
        <begin position="67"/>
        <end position="134"/>
    </location>
</feature>
<feature type="compositionally biased region" description="Basic residues" evidence="1">
    <location>
        <begin position="125"/>
        <end position="134"/>
    </location>
</feature>
<feature type="compositionally biased region" description="Low complexity" evidence="1">
    <location>
        <begin position="79"/>
        <end position="95"/>
    </location>
</feature>
<comment type="caution">
    <text evidence="2">The sequence shown here is derived from an EMBL/GenBank/DDBJ whole genome shotgun (WGS) entry which is preliminary data.</text>
</comment>
<feature type="compositionally biased region" description="Basic and acidic residues" evidence="1">
    <location>
        <begin position="109"/>
        <end position="122"/>
    </location>
</feature>
<feature type="compositionally biased region" description="Basic and acidic residues" evidence="1">
    <location>
        <begin position="67"/>
        <end position="78"/>
    </location>
</feature>
<feature type="region of interest" description="Disordered" evidence="1">
    <location>
        <begin position="1"/>
        <end position="26"/>
    </location>
</feature>